<evidence type="ECO:0000256" key="4">
    <source>
        <dbReference type="SAM" id="MobiDB-lite"/>
    </source>
</evidence>
<dbReference type="OrthoDB" id="1627220at2759"/>
<dbReference type="GO" id="GO:0006952">
    <property type="term" value="P:defense response"/>
    <property type="evidence" value="ECO:0007669"/>
    <property type="project" value="InterPro"/>
</dbReference>
<dbReference type="EMBL" id="JRKL02000506">
    <property type="protein sequence ID" value="KAF3970700.1"/>
    <property type="molecule type" value="Genomic_DNA"/>
</dbReference>
<name>A0A8J4RPZ0_9ROSI</name>
<dbReference type="PROSITE" id="PS50104">
    <property type="entry name" value="TIR"/>
    <property type="match status" value="1"/>
</dbReference>
<protein>
    <recommendedName>
        <fullName evidence="6">TIR domain-containing protein</fullName>
    </recommendedName>
</protein>
<dbReference type="SUPFAM" id="SSF52200">
    <property type="entry name" value="Toll/Interleukin receptor TIR domain"/>
    <property type="match status" value="1"/>
</dbReference>
<dbReference type="InterPro" id="IPR011713">
    <property type="entry name" value="Leu-rich_rpt_3"/>
</dbReference>
<dbReference type="Gene3D" id="3.40.50.10140">
    <property type="entry name" value="Toll/interleukin-1 receptor homology (TIR) domain"/>
    <property type="match status" value="1"/>
</dbReference>
<dbReference type="Gene3D" id="3.40.50.300">
    <property type="entry name" value="P-loop containing nucleotide triphosphate hydrolases"/>
    <property type="match status" value="1"/>
</dbReference>
<dbReference type="Gene3D" id="3.80.10.10">
    <property type="entry name" value="Ribonuclease Inhibitor"/>
    <property type="match status" value="2"/>
</dbReference>
<dbReference type="InterPro" id="IPR044974">
    <property type="entry name" value="Disease_R_plants"/>
</dbReference>
<dbReference type="Proteomes" id="UP000737018">
    <property type="component" value="Unassembled WGS sequence"/>
</dbReference>
<dbReference type="InterPro" id="IPR003591">
    <property type="entry name" value="Leu-rich_rpt_typical-subtyp"/>
</dbReference>
<dbReference type="SUPFAM" id="SSF52540">
    <property type="entry name" value="P-loop containing nucleoside triphosphate hydrolases"/>
    <property type="match status" value="1"/>
</dbReference>
<evidence type="ECO:0000256" key="3">
    <source>
        <dbReference type="ARBA" id="ARBA00023027"/>
    </source>
</evidence>
<dbReference type="FunFam" id="3.40.50.10140:FF:000007">
    <property type="entry name" value="Disease resistance protein (TIR-NBS-LRR class)"/>
    <property type="match status" value="1"/>
</dbReference>
<keyword evidence="1" id="KW-0433">Leucine-rich repeat</keyword>
<dbReference type="Gene3D" id="1.10.8.430">
    <property type="entry name" value="Helical domain of apoptotic protease-activating factors"/>
    <property type="match status" value="1"/>
</dbReference>
<feature type="domain" description="TIR" evidence="6">
    <location>
        <begin position="36"/>
        <end position="199"/>
    </location>
</feature>
<dbReference type="InterPro" id="IPR002182">
    <property type="entry name" value="NB-ARC"/>
</dbReference>
<evidence type="ECO:0000256" key="2">
    <source>
        <dbReference type="ARBA" id="ARBA00022737"/>
    </source>
</evidence>
<proteinExistence type="predicted"/>
<keyword evidence="8" id="KW-1185">Reference proteome</keyword>
<feature type="region of interest" description="Disordered" evidence="4">
    <location>
        <begin position="1"/>
        <end position="29"/>
    </location>
</feature>
<keyword evidence="5" id="KW-0472">Membrane</keyword>
<dbReference type="PRINTS" id="PR00364">
    <property type="entry name" value="DISEASERSIST"/>
</dbReference>
<evidence type="ECO:0000313" key="7">
    <source>
        <dbReference type="EMBL" id="KAF3970700.1"/>
    </source>
</evidence>
<evidence type="ECO:0000259" key="6">
    <source>
        <dbReference type="PROSITE" id="PS50104"/>
    </source>
</evidence>
<dbReference type="InterPro" id="IPR027417">
    <property type="entry name" value="P-loop_NTPase"/>
</dbReference>
<dbReference type="InterPro" id="IPR058192">
    <property type="entry name" value="WHD_ROQ1-like"/>
</dbReference>
<dbReference type="SMART" id="SM00369">
    <property type="entry name" value="LRR_TYP"/>
    <property type="match status" value="3"/>
</dbReference>
<dbReference type="SMART" id="SM00255">
    <property type="entry name" value="TIR"/>
    <property type="match status" value="1"/>
</dbReference>
<feature type="transmembrane region" description="Helical" evidence="5">
    <location>
        <begin position="979"/>
        <end position="1001"/>
    </location>
</feature>
<feature type="compositionally biased region" description="Low complexity" evidence="4">
    <location>
        <begin position="15"/>
        <end position="29"/>
    </location>
</feature>
<keyword evidence="2" id="KW-0677">Repeat</keyword>
<dbReference type="Pfam" id="PF23282">
    <property type="entry name" value="WHD_ROQ1"/>
    <property type="match status" value="1"/>
</dbReference>
<accession>A0A8J4RPZ0</accession>
<dbReference type="Pfam" id="PF01582">
    <property type="entry name" value="TIR"/>
    <property type="match status" value="1"/>
</dbReference>
<keyword evidence="5" id="KW-0812">Transmembrane</keyword>
<dbReference type="PANTHER" id="PTHR11017:SF559">
    <property type="entry name" value="DISEASE RESISTANCE PROTEIN CHL1"/>
    <property type="match status" value="1"/>
</dbReference>
<dbReference type="InterPro" id="IPR035897">
    <property type="entry name" value="Toll_tir_struct_dom_sf"/>
</dbReference>
<dbReference type="Pfam" id="PF07725">
    <property type="entry name" value="LRR_3"/>
    <property type="match status" value="1"/>
</dbReference>
<dbReference type="Pfam" id="PF00931">
    <property type="entry name" value="NB-ARC"/>
    <property type="match status" value="1"/>
</dbReference>
<dbReference type="GO" id="GO:0043531">
    <property type="term" value="F:ADP binding"/>
    <property type="evidence" value="ECO:0007669"/>
    <property type="project" value="InterPro"/>
</dbReference>
<dbReference type="SUPFAM" id="SSF52058">
    <property type="entry name" value="L domain-like"/>
    <property type="match status" value="1"/>
</dbReference>
<reference evidence="7" key="1">
    <citation type="submission" date="2020-03" db="EMBL/GenBank/DDBJ databases">
        <title>Castanea mollissima Vanexum genome sequencing.</title>
        <authorList>
            <person name="Staton M."/>
        </authorList>
    </citation>
    <scope>NUCLEOTIDE SEQUENCE</scope>
    <source>
        <tissue evidence="7">Leaf</tissue>
    </source>
</reference>
<comment type="caution">
    <text evidence="7">The sequence shown here is derived from an EMBL/GenBank/DDBJ whole genome shotgun (WGS) entry which is preliminary data.</text>
</comment>
<dbReference type="InterPro" id="IPR042197">
    <property type="entry name" value="Apaf_helical"/>
</dbReference>
<dbReference type="AlphaFoldDB" id="A0A8J4RPZ0"/>
<dbReference type="InterPro" id="IPR032675">
    <property type="entry name" value="LRR_dom_sf"/>
</dbReference>
<dbReference type="InterPro" id="IPR000157">
    <property type="entry name" value="TIR_dom"/>
</dbReference>
<evidence type="ECO:0000256" key="5">
    <source>
        <dbReference type="SAM" id="Phobius"/>
    </source>
</evidence>
<sequence length="1039" mass="117114">MSITNSQTLHPENASSSSSSCFPSSSSSSIVPGWRYEYDVFLSFRGSDTRKKFTSHLYEALKRNGITTFRDDESLERGEFISPELMRAIEESRFAVVIFSKNYASSSWCLTELVKIVECMDKKKLTVLPVFYDVDPSDVRKLRGTFAEAFAKHLNDNNENVQTWKDVVTKVAGISGWDLRDESEATVIQKIIQTISLELDHKFSNVFEHLVGMDSRVKELLDLCTREGLDCVHFVGICGMGGIGKTTLAREIYGRICSDFEAWCFLENVREDAKSKGLVSLQKILLSKIFIGTEIIIHDFYEGINVIGTRLRNKKVLIVLDDVNEEKQLEALAGSGGWFGPGSIIIVTSRDRHPLRRHGVGHIYEAKGLDEDEALKLFCWKAFKKPHLEENYVDLSMDFVRYANGLPLALEVLGSSLFGRKLDAWRSARDKLEAKPNRGIMEILQISLVGLEDTQRDLFLDIACFFKGEKVYCVRDTLESLGHYPDYDIHVLMDKSLITIASNGALSMHDLLQEMGQDIVRCEYPKEPGKRSRIWCYKDVLHVLKNNTGTESVEGIVLKTPVDKNECLSAEVFSKMKNLRFLKIGCEEPLQDINRGHVQLPQGLSYLSNELRVIDWHGYPLISMPTNFQPIKLVELRMRCSGIKTLWKGIMILNELKLIDLSDSQKLIEIPNLSGASNLEKLILQNCTRLYKIHASVGDLKKLIQLDLKGCKKLSSLPNTICSLVSLKTLNLCDCSRLVKLPENLGNLEGLDELNVSGTAIGLSLSFILLKNLKNLSIGGCAFPLSEPSKKFLSFPLLRRRPDPMGMLTRTLSSLSYLTDLNLSYCNLQTVPNAIGCCLSSLNHLNLRGNKFDCLPKNIIGLSNLETLFLSDCKDLRLLPELPSNIKYFEAEGCTSLETLPFRPEDVFSPHLYLINCVKLIKNQSFGDMFSTMLARYIQSPYDLSYQNFIIPGSEIPKWFSHQSEGTSMNLQGPSDIKGIAVLSLIFFSFYWVRGSFWTLLEWRNCVMLTLLADGKACTSIVWYSFLFNCVGGNLLTVA</sequence>
<dbReference type="PANTHER" id="PTHR11017">
    <property type="entry name" value="LEUCINE-RICH REPEAT-CONTAINING PROTEIN"/>
    <property type="match status" value="1"/>
</dbReference>
<keyword evidence="5" id="KW-1133">Transmembrane helix</keyword>
<feature type="compositionally biased region" description="Polar residues" evidence="4">
    <location>
        <begin position="1"/>
        <end position="14"/>
    </location>
</feature>
<evidence type="ECO:0000313" key="8">
    <source>
        <dbReference type="Proteomes" id="UP000737018"/>
    </source>
</evidence>
<evidence type="ECO:0000256" key="1">
    <source>
        <dbReference type="ARBA" id="ARBA00022614"/>
    </source>
</evidence>
<keyword evidence="3" id="KW-0520">NAD</keyword>
<dbReference type="GO" id="GO:0007165">
    <property type="term" value="P:signal transduction"/>
    <property type="evidence" value="ECO:0007669"/>
    <property type="project" value="InterPro"/>
</dbReference>
<gene>
    <name evidence="7" type="ORF">CMV_005609</name>
</gene>
<organism evidence="7 8">
    <name type="scientific">Castanea mollissima</name>
    <name type="common">Chinese chestnut</name>
    <dbReference type="NCBI Taxonomy" id="60419"/>
    <lineage>
        <taxon>Eukaryota</taxon>
        <taxon>Viridiplantae</taxon>
        <taxon>Streptophyta</taxon>
        <taxon>Embryophyta</taxon>
        <taxon>Tracheophyta</taxon>
        <taxon>Spermatophyta</taxon>
        <taxon>Magnoliopsida</taxon>
        <taxon>eudicotyledons</taxon>
        <taxon>Gunneridae</taxon>
        <taxon>Pentapetalae</taxon>
        <taxon>rosids</taxon>
        <taxon>fabids</taxon>
        <taxon>Fagales</taxon>
        <taxon>Fagaceae</taxon>
        <taxon>Castanea</taxon>
    </lineage>
</organism>